<evidence type="ECO:0000256" key="8">
    <source>
        <dbReference type="ARBA" id="ARBA00023136"/>
    </source>
</evidence>
<keyword evidence="3" id="KW-0813">Transport</keyword>
<dbReference type="GO" id="GO:0006888">
    <property type="term" value="P:endoplasmic reticulum to Golgi vesicle-mediated transport"/>
    <property type="evidence" value="ECO:0007669"/>
    <property type="project" value="InterPro"/>
</dbReference>
<evidence type="ECO:0000256" key="4">
    <source>
        <dbReference type="ARBA" id="ARBA00022692"/>
    </source>
</evidence>
<evidence type="ECO:0000256" key="6">
    <source>
        <dbReference type="ARBA" id="ARBA00022989"/>
    </source>
</evidence>
<dbReference type="InterPro" id="IPR023601">
    <property type="entry name" value="Golgi_SNAP_su1"/>
</dbReference>
<comment type="subcellular location">
    <subcellularLocation>
        <location evidence="1">Golgi apparatus membrane</location>
        <topology evidence="1">Single-pass type IV membrane protein</topology>
    </subcellularLocation>
</comment>
<feature type="transmembrane region" description="Helical" evidence="10">
    <location>
        <begin position="214"/>
        <end position="233"/>
    </location>
</feature>
<evidence type="ECO:0000313" key="11">
    <source>
        <dbReference type="EMBL" id="BAS01243.1"/>
    </source>
</evidence>
<evidence type="ECO:0000256" key="2">
    <source>
        <dbReference type="ARBA" id="ARBA00008473"/>
    </source>
</evidence>
<evidence type="ECO:0000256" key="3">
    <source>
        <dbReference type="ARBA" id="ARBA00022448"/>
    </source>
</evidence>
<keyword evidence="4 10" id="KW-0812">Transmembrane</keyword>
<dbReference type="Pfam" id="PF12352">
    <property type="entry name" value="V-SNARE_C"/>
    <property type="match status" value="1"/>
</dbReference>
<dbReference type="PANTHER" id="PTHR21094">
    <property type="entry name" value="GOS-28 SNARE- RELATED"/>
    <property type="match status" value="1"/>
</dbReference>
<comment type="similarity">
    <text evidence="2">Belongs to the GOSR1 family.</text>
</comment>
<dbReference type="AlphaFoldDB" id="A0A0H5BGA5"/>
<evidence type="ECO:0000256" key="5">
    <source>
        <dbReference type="ARBA" id="ARBA00022927"/>
    </source>
</evidence>
<dbReference type="GO" id="GO:0000139">
    <property type="term" value="C:Golgi membrane"/>
    <property type="evidence" value="ECO:0007669"/>
    <property type="project" value="UniProtKB-SubCell"/>
</dbReference>
<evidence type="ECO:0000256" key="7">
    <source>
        <dbReference type="ARBA" id="ARBA00023034"/>
    </source>
</evidence>
<reference evidence="11" key="1">
    <citation type="submission" date="2015-01" db="EMBL/GenBank/DDBJ databases">
        <title>SNARE Molecules in Marchantia polymorpha: Unique and Conserved Features in Membrane Fusion Machineries.</title>
        <authorList>
            <person name="Kanazawa T."/>
            <person name="Era A."/>
            <person name="Kohchi T."/>
            <person name="Ueda T."/>
        </authorList>
    </citation>
    <scope>NUCLEOTIDE SEQUENCE</scope>
</reference>
<keyword evidence="8 10" id="KW-0472">Membrane</keyword>
<evidence type="ECO:0000256" key="1">
    <source>
        <dbReference type="ARBA" id="ARBA00004409"/>
    </source>
</evidence>
<evidence type="ECO:0000256" key="10">
    <source>
        <dbReference type="SAM" id="Phobius"/>
    </source>
</evidence>
<dbReference type="EMBL" id="LC018451">
    <property type="protein sequence ID" value="BAS01243.1"/>
    <property type="molecule type" value="mRNA"/>
</dbReference>
<dbReference type="GO" id="GO:0015031">
    <property type="term" value="P:protein transport"/>
    <property type="evidence" value="ECO:0007669"/>
    <property type="project" value="UniProtKB-KW"/>
</dbReference>
<gene>
    <name evidence="11" type="primary">MpGOS12</name>
</gene>
<feature type="compositionally biased region" description="Basic and acidic residues" evidence="9">
    <location>
        <begin position="326"/>
        <end position="337"/>
    </location>
</feature>
<name>A0A0H5BGA5_MARPO</name>
<protein>
    <submittedName>
        <fullName evidence="11">Golgi SNARE 12</fullName>
    </submittedName>
</protein>
<keyword evidence="5" id="KW-0653">Protein transport</keyword>
<organism evidence="11">
    <name type="scientific">Marchantia polymorpha</name>
    <name type="common">Common liverwort</name>
    <name type="synonym">Marchantia aquatica</name>
    <dbReference type="NCBI Taxonomy" id="3197"/>
    <lineage>
        <taxon>Eukaryota</taxon>
        <taxon>Viridiplantae</taxon>
        <taxon>Streptophyta</taxon>
        <taxon>Embryophyta</taxon>
        <taxon>Marchantiophyta</taxon>
        <taxon>Marchantiopsida</taxon>
        <taxon>Marchantiidae</taxon>
        <taxon>Marchantiales</taxon>
        <taxon>Marchantiaceae</taxon>
        <taxon>Marchantia</taxon>
    </lineage>
</organism>
<dbReference type="GO" id="GO:0005801">
    <property type="term" value="C:cis-Golgi network"/>
    <property type="evidence" value="ECO:0007669"/>
    <property type="project" value="InterPro"/>
</dbReference>
<sequence length="350" mass="39149">MEDADPGWEELRKEARKIEGDLDVKLSSYAKLGGMLAHGGYDNGSGDGLGGDGSWKSMEMEIESLLEKLLDINDAMSRCVAGATTTTSVTQKLARHRDILHEFTQEFRRTRGNIRSMREHAELLTSVRNDISEYKASGSLSPGPRILRERGAIHQINVKLDEVINQAQSNKGALAAQRSTFTEIQSKLRQLGDRFPIIRELLGSIKRKRSKDTYILSAVIAACTIFLIVYWISKDNSASKEGRGVLGWRLPDTPDFGDFGDYECKFRRHIRPWVTQYGRIDCNGASTTQILAHRESLTQLLKWGGEKVPGPVEDSDGQPAFVGAQGDDKKSEIQPTDRHRRRGYRTDAGR</sequence>
<evidence type="ECO:0000256" key="9">
    <source>
        <dbReference type="SAM" id="MobiDB-lite"/>
    </source>
</evidence>
<keyword evidence="6 10" id="KW-1133">Transmembrane helix</keyword>
<keyword evidence="7" id="KW-0333">Golgi apparatus</keyword>
<accession>A0A0H5BGA5</accession>
<proteinExistence type="evidence at transcript level"/>
<dbReference type="PANTHER" id="PTHR21094:SF2">
    <property type="entry name" value="GOLGI SNAP RECEPTOR COMPLEX MEMBER 1"/>
    <property type="match status" value="1"/>
</dbReference>
<feature type="region of interest" description="Disordered" evidence="9">
    <location>
        <begin position="307"/>
        <end position="350"/>
    </location>
</feature>